<feature type="region of interest" description="Disordered" evidence="1">
    <location>
        <begin position="17"/>
        <end position="37"/>
    </location>
</feature>
<proteinExistence type="predicted"/>
<keyword evidence="3" id="KW-1185">Reference proteome</keyword>
<evidence type="ECO:0000313" key="3">
    <source>
        <dbReference type="Proteomes" id="UP001527925"/>
    </source>
</evidence>
<dbReference type="Proteomes" id="UP001527925">
    <property type="component" value="Unassembled WGS sequence"/>
</dbReference>
<protein>
    <submittedName>
        <fullName evidence="2">Uncharacterized protein</fullName>
    </submittedName>
</protein>
<dbReference type="InterPro" id="IPR021109">
    <property type="entry name" value="Peptidase_aspartic_dom_sf"/>
</dbReference>
<organism evidence="2 3">
    <name type="scientific">Polyrhizophydium stewartii</name>
    <dbReference type="NCBI Taxonomy" id="2732419"/>
    <lineage>
        <taxon>Eukaryota</taxon>
        <taxon>Fungi</taxon>
        <taxon>Fungi incertae sedis</taxon>
        <taxon>Chytridiomycota</taxon>
        <taxon>Chytridiomycota incertae sedis</taxon>
        <taxon>Chytridiomycetes</taxon>
        <taxon>Rhizophydiales</taxon>
        <taxon>Rhizophydiales incertae sedis</taxon>
        <taxon>Polyrhizophydium</taxon>
    </lineage>
</organism>
<gene>
    <name evidence="2" type="ORF">HK105_206774</name>
</gene>
<reference evidence="2 3" key="1">
    <citation type="submission" date="2023-09" db="EMBL/GenBank/DDBJ databases">
        <title>Pangenome analysis of Batrachochytrium dendrobatidis and related Chytrids.</title>
        <authorList>
            <person name="Yacoub M.N."/>
            <person name="Stajich J.E."/>
            <person name="James T.Y."/>
        </authorList>
    </citation>
    <scope>NUCLEOTIDE SEQUENCE [LARGE SCALE GENOMIC DNA]</scope>
    <source>
        <strain evidence="2 3">JEL0888</strain>
    </source>
</reference>
<comment type="caution">
    <text evidence="2">The sequence shown here is derived from an EMBL/GenBank/DDBJ whole genome shotgun (WGS) entry which is preliminary data.</text>
</comment>
<evidence type="ECO:0000313" key="2">
    <source>
        <dbReference type="EMBL" id="KAL2913758.1"/>
    </source>
</evidence>
<dbReference type="EMBL" id="JADGIZ020000042">
    <property type="protein sequence ID" value="KAL2913758.1"/>
    <property type="molecule type" value="Genomic_DNA"/>
</dbReference>
<name>A0ABR4N2R6_9FUNG</name>
<dbReference type="Gene3D" id="2.40.70.10">
    <property type="entry name" value="Acid Proteases"/>
    <property type="match status" value="1"/>
</dbReference>
<evidence type="ECO:0000256" key="1">
    <source>
        <dbReference type="SAM" id="MobiDB-lite"/>
    </source>
</evidence>
<sequence length="182" mass="19884">MTFMQLHNWILDNEPQEKLPSWRKPHRPNATQQQPRQAKVAVLRAEELSDDEFDDAADSDWDANEQAVLYSCHSPIVLAAGVRVSLAAEAAAIASQHGVAQCGNDPPSVVLPHSSMHFDGRIMGRDVLVHIDSGCTSIMINDKLAESLRLELQAIKPIACGMADGSQFRAMSRTRATLTIGS</sequence>
<accession>A0ABR4N2R6</accession>